<dbReference type="SMART" id="SM00065">
    <property type="entry name" value="GAF"/>
    <property type="match status" value="1"/>
</dbReference>
<dbReference type="PIRSF" id="PIRSF036625">
    <property type="entry name" value="GAF_ANTAR"/>
    <property type="match status" value="1"/>
</dbReference>
<dbReference type="RefSeq" id="WP_197352988.1">
    <property type="nucleotide sequence ID" value="NZ_CP048882.1"/>
</dbReference>
<organism evidence="2 3">
    <name type="scientific">Streptomyces bathyalis</name>
    <dbReference type="NCBI Taxonomy" id="2710756"/>
    <lineage>
        <taxon>Bacteria</taxon>
        <taxon>Bacillati</taxon>
        <taxon>Actinomycetota</taxon>
        <taxon>Actinomycetes</taxon>
        <taxon>Kitasatosporales</taxon>
        <taxon>Streptomycetaceae</taxon>
        <taxon>Streptomyces</taxon>
    </lineage>
</organism>
<dbReference type="InterPro" id="IPR029016">
    <property type="entry name" value="GAF-like_dom_sf"/>
</dbReference>
<proteinExistence type="predicted"/>
<sequence>MSEAFLTLADTLVEDFDPLSLFQRLVDHCAGLLDVEAVGVMMIDALGRLRTTAASSEEADFLEVLQLQKNSGPCVDSYHEQRQISVPDLSAERERWPEVADAALAAGFASVHTVPLRLHEHVVGAVNLLRTGRGPLAAEDQHLAQALADATMLALMQWSAEKHPRGEIVMRLQSVIAAKSALEIAKGMIVEYADVSFSTAARMLRDYATEQGVRLIDAVHGLVNSELAPAAVAAGSGNSTSP</sequence>
<dbReference type="Proteomes" id="UP000595046">
    <property type="component" value="Chromosome"/>
</dbReference>
<dbReference type="SUPFAM" id="SSF55781">
    <property type="entry name" value="GAF domain-like"/>
    <property type="match status" value="1"/>
</dbReference>
<dbReference type="InterPro" id="IPR003018">
    <property type="entry name" value="GAF"/>
</dbReference>
<evidence type="ECO:0000259" key="1">
    <source>
        <dbReference type="SMART" id="SM00065"/>
    </source>
</evidence>
<protein>
    <submittedName>
        <fullName evidence="2">GAF domain-containing protein</fullName>
    </submittedName>
</protein>
<dbReference type="Pfam" id="PF01590">
    <property type="entry name" value="GAF"/>
    <property type="match status" value="1"/>
</dbReference>
<accession>A0A7T1TA82</accession>
<evidence type="ECO:0000313" key="3">
    <source>
        <dbReference type="Proteomes" id="UP000595046"/>
    </source>
</evidence>
<keyword evidence="3" id="KW-1185">Reference proteome</keyword>
<dbReference type="AlphaFoldDB" id="A0A7T1TA82"/>
<dbReference type="KEGG" id="sbat:G4Z16_25495"/>
<feature type="domain" description="GAF" evidence="1">
    <location>
        <begin position="17"/>
        <end position="165"/>
    </location>
</feature>
<evidence type="ECO:0000313" key="2">
    <source>
        <dbReference type="EMBL" id="QPP09213.1"/>
    </source>
</evidence>
<gene>
    <name evidence="2" type="ORF">G4Z16_25495</name>
</gene>
<name>A0A7T1TA82_9ACTN</name>
<dbReference type="EMBL" id="CP048882">
    <property type="protein sequence ID" value="QPP09213.1"/>
    <property type="molecule type" value="Genomic_DNA"/>
</dbReference>
<reference evidence="3" key="1">
    <citation type="submission" date="2020-02" db="EMBL/GenBank/DDBJ databases">
        <title>Streptomyces sp. ASO4wet.</title>
        <authorList>
            <person name="Risdian C."/>
            <person name="Landwehr W."/>
            <person name="Schupp P."/>
            <person name="Wink J."/>
        </authorList>
    </citation>
    <scope>NUCLEOTIDE SEQUENCE [LARGE SCALE GENOMIC DNA]</scope>
    <source>
        <strain evidence="3">ASO4wet</strain>
    </source>
</reference>
<dbReference type="Gene3D" id="3.30.450.40">
    <property type="match status" value="1"/>
</dbReference>
<dbReference type="InterPro" id="IPR012074">
    <property type="entry name" value="GAF_ANTAR"/>
</dbReference>